<dbReference type="PANTHER" id="PTHR42663">
    <property type="entry name" value="HYDROLASE C777.06C-RELATED-RELATED"/>
    <property type="match status" value="1"/>
</dbReference>
<gene>
    <name evidence="5" type="ORF">JCM16418_1126</name>
</gene>
<accession>W7Y895</accession>
<dbReference type="SUPFAM" id="SSF56281">
    <property type="entry name" value="Metallo-hydrolase/oxidoreductase"/>
    <property type="match status" value="1"/>
</dbReference>
<evidence type="ECO:0000256" key="3">
    <source>
        <dbReference type="ARBA" id="ARBA00048505"/>
    </source>
</evidence>
<dbReference type="eggNOG" id="COG1234">
    <property type="taxonomic scope" value="Bacteria"/>
</dbReference>
<dbReference type="RefSeq" id="WP_036646783.1">
    <property type="nucleotide sequence ID" value="NZ_BAVZ01000002.1"/>
</dbReference>
<dbReference type="Pfam" id="PF23023">
    <property type="entry name" value="Anti-Pycsar_Apyc1"/>
    <property type="match status" value="1"/>
</dbReference>
<keyword evidence="6" id="KW-1185">Reference proteome</keyword>
<dbReference type="GO" id="GO:0016787">
    <property type="term" value="F:hydrolase activity"/>
    <property type="evidence" value="ECO:0007669"/>
    <property type="project" value="UniProtKB-KW"/>
</dbReference>
<dbReference type="STRING" id="1236976.JCM16418_1126"/>
<evidence type="ECO:0000313" key="6">
    <source>
        <dbReference type="Proteomes" id="UP000019364"/>
    </source>
</evidence>
<dbReference type="InterPro" id="IPR036866">
    <property type="entry name" value="RibonucZ/Hydroxyglut_hydro"/>
</dbReference>
<dbReference type="EMBL" id="BAVZ01000002">
    <property type="protein sequence ID" value="GAF07135.1"/>
    <property type="molecule type" value="Genomic_DNA"/>
</dbReference>
<comment type="function">
    <text evidence="2">Counteracts the endogenous Pycsar antiviral defense system. Phosphodiesterase that enables metal-dependent hydrolysis of host cyclic nucleotide Pycsar defense signals such as cCMP and cUMP.</text>
</comment>
<reference evidence="5 6" key="1">
    <citation type="journal article" date="2014" name="Genome Announc.">
        <title>Draft Genome Sequence of Paenibacillus pini JCM 16418T, Isolated from the Rhizosphere of Pine Tree.</title>
        <authorList>
            <person name="Yuki M."/>
            <person name="Oshima K."/>
            <person name="Suda W."/>
            <person name="Oshida Y."/>
            <person name="Kitamura K."/>
            <person name="Iida Y."/>
            <person name="Hattori M."/>
            <person name="Ohkuma M."/>
        </authorList>
    </citation>
    <scope>NUCLEOTIDE SEQUENCE [LARGE SCALE GENOMIC DNA]</scope>
    <source>
        <strain evidence="5 6">JCM 16418</strain>
    </source>
</reference>
<evidence type="ECO:0000259" key="4">
    <source>
        <dbReference type="SMART" id="SM00849"/>
    </source>
</evidence>
<comment type="catalytic activity">
    <reaction evidence="1">
        <text>3',5'-cyclic CMP + H2O = CMP + H(+)</text>
        <dbReference type="Rhea" id="RHEA:72675"/>
        <dbReference type="ChEBI" id="CHEBI:15377"/>
        <dbReference type="ChEBI" id="CHEBI:15378"/>
        <dbReference type="ChEBI" id="CHEBI:58003"/>
        <dbReference type="ChEBI" id="CHEBI:60377"/>
    </reaction>
    <physiologicalReaction direction="left-to-right" evidence="1">
        <dbReference type="Rhea" id="RHEA:72676"/>
    </physiologicalReaction>
</comment>
<organism evidence="5 6">
    <name type="scientific">Paenibacillus pini JCM 16418</name>
    <dbReference type="NCBI Taxonomy" id="1236976"/>
    <lineage>
        <taxon>Bacteria</taxon>
        <taxon>Bacillati</taxon>
        <taxon>Bacillota</taxon>
        <taxon>Bacilli</taxon>
        <taxon>Bacillales</taxon>
        <taxon>Paenibacillaceae</taxon>
        <taxon>Paenibacillus</taxon>
    </lineage>
</organism>
<dbReference type="Proteomes" id="UP000019364">
    <property type="component" value="Unassembled WGS sequence"/>
</dbReference>
<comment type="caution">
    <text evidence="5">The sequence shown here is derived from an EMBL/GenBank/DDBJ whole genome shotgun (WGS) entry which is preliminary data.</text>
</comment>
<sequence length="245" mass="28128">MTLKLQMLGTGSAFAKTYFNNNALIYDEQYTLLVDCGVTAPQALHQMNKPFNEIDAVLITHIHADHVGGLEELAFTMKFRFQRKMKLYIAEALVDTLWENTLKGGMYQKDEIMQLSDVFDVCPLKPAMAYDITNGLRIELLPTQHIPGKDSYSIYINEHIFYSADMTFNPLLLHHLVNTRGCDVMFHECQLEGIGEVHTTLKELMSLPQSMREMIYLMHYADNKDEFVGHTAEITFLEQGKIYSF</sequence>
<dbReference type="OrthoDB" id="9803916at2"/>
<evidence type="ECO:0000256" key="2">
    <source>
        <dbReference type="ARBA" id="ARBA00034301"/>
    </source>
</evidence>
<proteinExistence type="predicted"/>
<protein>
    <recommendedName>
        <fullName evidence="4">Metallo-beta-lactamase domain-containing protein</fullName>
    </recommendedName>
</protein>
<dbReference type="AlphaFoldDB" id="W7Y895"/>
<feature type="domain" description="Metallo-beta-lactamase" evidence="4">
    <location>
        <begin position="19"/>
        <end position="219"/>
    </location>
</feature>
<comment type="catalytic activity">
    <reaction evidence="3">
        <text>3',5'-cyclic UMP + H2O = UMP + H(+)</text>
        <dbReference type="Rhea" id="RHEA:70575"/>
        <dbReference type="ChEBI" id="CHEBI:15377"/>
        <dbReference type="ChEBI" id="CHEBI:15378"/>
        <dbReference type="ChEBI" id="CHEBI:57865"/>
        <dbReference type="ChEBI" id="CHEBI:184387"/>
    </reaction>
    <physiologicalReaction direction="left-to-right" evidence="3">
        <dbReference type="Rhea" id="RHEA:70576"/>
    </physiologicalReaction>
</comment>
<name>W7Y895_9BACL</name>
<dbReference type="GO" id="GO:0046872">
    <property type="term" value="F:metal ion binding"/>
    <property type="evidence" value="ECO:0007669"/>
    <property type="project" value="UniProtKB-KW"/>
</dbReference>
<dbReference type="Gene3D" id="3.60.15.10">
    <property type="entry name" value="Ribonuclease Z/Hydroxyacylglutathione hydrolase-like"/>
    <property type="match status" value="1"/>
</dbReference>
<dbReference type="InterPro" id="IPR001279">
    <property type="entry name" value="Metallo-B-lactamas"/>
</dbReference>
<evidence type="ECO:0000256" key="1">
    <source>
        <dbReference type="ARBA" id="ARBA00034221"/>
    </source>
</evidence>
<evidence type="ECO:0000313" key="5">
    <source>
        <dbReference type="EMBL" id="GAF07135.1"/>
    </source>
</evidence>
<dbReference type="SMART" id="SM00849">
    <property type="entry name" value="Lactamase_B"/>
    <property type="match status" value="1"/>
</dbReference>
<dbReference type="PANTHER" id="PTHR42663:SF6">
    <property type="entry name" value="HYDROLASE C777.06C-RELATED"/>
    <property type="match status" value="1"/>
</dbReference>